<accession>A0A0K0FBX8</accession>
<dbReference type="AlphaFoldDB" id="A0A0K0FBX8"/>
<evidence type="ECO:0000313" key="2">
    <source>
        <dbReference type="WBParaSite" id="SVE_0634200.1"/>
    </source>
</evidence>
<proteinExistence type="predicted"/>
<evidence type="ECO:0000313" key="1">
    <source>
        <dbReference type="Proteomes" id="UP000035680"/>
    </source>
</evidence>
<organism evidence="1 2">
    <name type="scientific">Strongyloides venezuelensis</name>
    <name type="common">Threadworm</name>
    <dbReference type="NCBI Taxonomy" id="75913"/>
    <lineage>
        <taxon>Eukaryota</taxon>
        <taxon>Metazoa</taxon>
        <taxon>Ecdysozoa</taxon>
        <taxon>Nematoda</taxon>
        <taxon>Chromadorea</taxon>
        <taxon>Rhabditida</taxon>
        <taxon>Tylenchina</taxon>
        <taxon>Panagrolaimomorpha</taxon>
        <taxon>Strongyloidoidea</taxon>
        <taxon>Strongyloididae</taxon>
        <taxon>Strongyloides</taxon>
    </lineage>
</organism>
<dbReference type="Proteomes" id="UP000035680">
    <property type="component" value="Unassembled WGS sequence"/>
</dbReference>
<protein>
    <submittedName>
        <fullName evidence="2">Uncharacterized protein</fullName>
    </submittedName>
</protein>
<dbReference type="WBParaSite" id="SVE_0634200.1">
    <property type="protein sequence ID" value="SVE_0634200.1"/>
    <property type="gene ID" value="SVE_0634200"/>
</dbReference>
<name>A0A0K0FBX8_STRVS</name>
<reference evidence="1" key="1">
    <citation type="submission" date="2014-07" db="EMBL/GenBank/DDBJ databases">
        <authorList>
            <person name="Martin A.A"/>
            <person name="De Silva N."/>
        </authorList>
    </citation>
    <scope>NUCLEOTIDE SEQUENCE</scope>
</reference>
<sequence length="67" mass="7354">MKSIILAEFYLFLNINKNIFWKQAQYNLKNATKGVMPPAGVEPATLGLLDPRSNRLSYGGLVGGTPD</sequence>
<keyword evidence="1" id="KW-1185">Reference proteome</keyword>
<reference evidence="2" key="2">
    <citation type="submission" date="2015-08" db="UniProtKB">
        <authorList>
            <consortium name="WormBaseParasite"/>
        </authorList>
    </citation>
    <scope>IDENTIFICATION</scope>
</reference>